<sequence length="172" mass="20406">MEKRINKKIDNWITEFKDGIKEKALELGLVKDHNMTLLVQYIFDYERLVLTKEDFMKRKRVKNSVILSDRCCAKRASGEQCTRRRKDECEYCGTHQKGTPHGICETDEEQQSKPQMEKVEVWAQEIKGIIYYIDKNMNVYQPEDIMKNMNNPKVIAKYIKVDENYSIPEFNV</sequence>
<organism evidence="1">
    <name type="scientific">viral metagenome</name>
    <dbReference type="NCBI Taxonomy" id="1070528"/>
    <lineage>
        <taxon>unclassified sequences</taxon>
        <taxon>metagenomes</taxon>
        <taxon>organismal metagenomes</taxon>
    </lineage>
</organism>
<proteinExistence type="predicted"/>
<reference evidence="1" key="1">
    <citation type="journal article" date="2020" name="Nature">
        <title>Giant virus diversity and host interactions through global metagenomics.</title>
        <authorList>
            <person name="Schulz F."/>
            <person name="Roux S."/>
            <person name="Paez-Espino D."/>
            <person name="Jungbluth S."/>
            <person name="Walsh D.A."/>
            <person name="Denef V.J."/>
            <person name="McMahon K.D."/>
            <person name="Konstantinidis K.T."/>
            <person name="Eloe-Fadrosh E.A."/>
            <person name="Kyrpides N.C."/>
            <person name="Woyke T."/>
        </authorList>
    </citation>
    <scope>NUCLEOTIDE SEQUENCE</scope>
    <source>
        <strain evidence="1">GVMAG-M-3300024301-20</strain>
    </source>
</reference>
<protein>
    <submittedName>
        <fullName evidence="1">Uncharacterized protein</fullName>
    </submittedName>
</protein>
<dbReference type="AlphaFoldDB" id="A0A6C0IRV6"/>
<accession>A0A6C0IRV6</accession>
<name>A0A6C0IRV6_9ZZZZ</name>
<dbReference type="EMBL" id="MN740248">
    <property type="protein sequence ID" value="QHT95964.1"/>
    <property type="molecule type" value="Genomic_DNA"/>
</dbReference>
<evidence type="ECO:0000313" key="1">
    <source>
        <dbReference type="EMBL" id="QHT95964.1"/>
    </source>
</evidence>